<evidence type="ECO:0000313" key="3">
    <source>
        <dbReference type="Proteomes" id="UP000620633"/>
    </source>
</evidence>
<comment type="caution">
    <text evidence="2">The sequence shown here is derived from an EMBL/GenBank/DDBJ whole genome shotgun (WGS) entry which is preliminary data.</text>
</comment>
<accession>A0ABQ2SUY4</accession>
<dbReference type="Proteomes" id="UP000620633">
    <property type="component" value="Unassembled WGS sequence"/>
</dbReference>
<evidence type="ECO:0000256" key="1">
    <source>
        <dbReference type="SAM" id="Coils"/>
    </source>
</evidence>
<feature type="coiled-coil region" evidence="1">
    <location>
        <begin position="161"/>
        <end position="260"/>
    </location>
</feature>
<sequence>MARLIDYCLGGRFTEYTSALQQEFVSASLHLTIGTIPLELRRDRDSDRVVATWLSDGQEKALALPARRAAGEVLPGTGVEVLSDLIFYLAGLPIARVRRSKVNDQSPLERLSFRDLWNFCYLDQDDMDSNFFDLDGEAEFKKRLKARDVLRYILGYHQEHISELEARLDDVRQGRNVLEASSEALRQALLEVGVTSVADLQKQMEVLDEAISRYKAEIERVRAQTFPAGPHEADRLREQARELFSEIGELEREIDEVRIVQKRDEHHLNDLKGLSFKFKRDRSARAVLGSVEFSHCPRCTQPLPPRDADQCTVCGQAEAREAPPATEEVVEADLKLRVNELSEMVEKHRAALRRLEGDLRLAQQEKVFVDQQINDAVRTYDSQYLSQHLDLERQLAAAERQRLDIERLGRLPKVIEDNAQKVGILTADEKALREALKEARALAEKDTRNLKKLRELFLDCLLRSKLSGFQEDDVVTFQAPDFFPRVASAEADGIAFNSFSNLLSGGKKTLFKCCFAVALHRLATAVNAPLPKILLLDSPMKNISERENKPQFEGFHDLIYDLAIGELKDTQFIFVDKEYKLPPEGFDESDFYLRHMTPDQLDAPPLIPYYRGK</sequence>
<feature type="coiled-coil region" evidence="1">
    <location>
        <begin position="338"/>
        <end position="456"/>
    </location>
</feature>
<proteinExistence type="predicted"/>
<reference evidence="3" key="1">
    <citation type="journal article" date="2019" name="Int. J. Syst. Evol. Microbiol.">
        <title>The Global Catalogue of Microorganisms (GCM) 10K type strain sequencing project: providing services to taxonomists for standard genome sequencing and annotation.</title>
        <authorList>
            <consortium name="The Broad Institute Genomics Platform"/>
            <consortium name="The Broad Institute Genome Sequencing Center for Infectious Disease"/>
            <person name="Wu L."/>
            <person name="Ma J."/>
        </authorList>
    </citation>
    <scope>NUCLEOTIDE SEQUENCE [LARGE SCALE GENOMIC DNA]</scope>
    <source>
        <strain evidence="3">JCM 31406</strain>
    </source>
</reference>
<dbReference type="EMBL" id="BMQO01000030">
    <property type="protein sequence ID" value="GGS41237.1"/>
    <property type="molecule type" value="Genomic_DNA"/>
</dbReference>
<organism evidence="2 3">
    <name type="scientific">Deinococcus knuensis</name>
    <dbReference type="NCBI Taxonomy" id="1837380"/>
    <lineage>
        <taxon>Bacteria</taxon>
        <taxon>Thermotogati</taxon>
        <taxon>Deinococcota</taxon>
        <taxon>Deinococci</taxon>
        <taxon>Deinococcales</taxon>
        <taxon>Deinococcaceae</taxon>
        <taxon>Deinococcus</taxon>
    </lineage>
</organism>
<evidence type="ECO:0008006" key="4">
    <source>
        <dbReference type="Google" id="ProtNLM"/>
    </source>
</evidence>
<keyword evidence="3" id="KW-1185">Reference proteome</keyword>
<keyword evidence="1" id="KW-0175">Coiled coil</keyword>
<name>A0ABQ2SUY4_9DEIO</name>
<evidence type="ECO:0000313" key="2">
    <source>
        <dbReference type="EMBL" id="GGS41237.1"/>
    </source>
</evidence>
<gene>
    <name evidence="2" type="ORF">GCM10008961_35620</name>
</gene>
<protein>
    <recommendedName>
        <fullName evidence="4">Rad50/SbcC-type AAA domain-containing protein</fullName>
    </recommendedName>
</protein>